<organism evidence="1 2">
    <name type="scientific">Clarias magur</name>
    <name type="common">Asian catfish</name>
    <name type="synonym">Macropteronotus magur</name>
    <dbReference type="NCBI Taxonomy" id="1594786"/>
    <lineage>
        <taxon>Eukaryota</taxon>
        <taxon>Metazoa</taxon>
        <taxon>Chordata</taxon>
        <taxon>Craniata</taxon>
        <taxon>Vertebrata</taxon>
        <taxon>Euteleostomi</taxon>
        <taxon>Actinopterygii</taxon>
        <taxon>Neopterygii</taxon>
        <taxon>Teleostei</taxon>
        <taxon>Ostariophysi</taxon>
        <taxon>Siluriformes</taxon>
        <taxon>Clariidae</taxon>
        <taxon>Clarias</taxon>
    </lineage>
</organism>
<dbReference type="Proteomes" id="UP000727407">
    <property type="component" value="Unassembled WGS sequence"/>
</dbReference>
<reference evidence="1" key="1">
    <citation type="submission" date="2020-07" db="EMBL/GenBank/DDBJ databases">
        <title>Clarias magur genome sequencing, assembly and annotation.</title>
        <authorList>
            <person name="Kushwaha B."/>
            <person name="Kumar R."/>
            <person name="Das P."/>
            <person name="Joshi C.G."/>
            <person name="Kumar D."/>
            <person name="Nagpure N.S."/>
            <person name="Pandey M."/>
            <person name="Agarwal S."/>
            <person name="Srivastava S."/>
            <person name="Singh M."/>
            <person name="Sahoo L."/>
            <person name="Jayasankar P."/>
            <person name="Meher P.K."/>
            <person name="Koringa P.G."/>
            <person name="Iquebal M.A."/>
            <person name="Das S.P."/>
            <person name="Bit A."/>
            <person name="Patnaik S."/>
            <person name="Patel N."/>
            <person name="Shah T.M."/>
            <person name="Hinsu A."/>
            <person name="Jena J.K."/>
        </authorList>
    </citation>
    <scope>NUCLEOTIDE SEQUENCE</scope>
    <source>
        <strain evidence="1">CIFAMagur01</strain>
        <tissue evidence="1">Testis</tissue>
    </source>
</reference>
<name>A0A8J4TJ36_CLAMG</name>
<evidence type="ECO:0000313" key="1">
    <source>
        <dbReference type="EMBL" id="KAF5898886.1"/>
    </source>
</evidence>
<proteinExistence type="predicted"/>
<dbReference type="AlphaFoldDB" id="A0A8J4TJ36"/>
<feature type="non-terminal residue" evidence="1">
    <location>
        <position position="313"/>
    </location>
</feature>
<accession>A0A8J4TJ36</accession>
<comment type="caution">
    <text evidence="1">The sequence shown here is derived from an EMBL/GenBank/DDBJ whole genome shotgun (WGS) entry which is preliminary data.</text>
</comment>
<sequence>MGRRTGAATLSAGCDVALWGFWELEFEELDRFLVNLTSCISVLLTSQESEEKKSEIIPTVAAIIKMISPPQLPRIRIPETAMPTGCFSPHLGPQPVSALSPRSPCRPQTSPSPRMRKLMLTLPLAGHMVRTNCHRRHSWHPGVLQCSLSQCGQRSVSLEALDPVEMEKVQCGSLKKRDPRRAPITDYAEDLESLLSLNEEEEGSGSQVFSFQEVKSPLQKYSMSVPSLCITPCEPGPSLTKQRPHSHAQAHSSLSSLLGGSTQRLMQSSVVSLGTAKRRRRARGFQTRRARSRTACARWFGVSASWERWRRIS</sequence>
<dbReference type="EMBL" id="QNUK01000184">
    <property type="protein sequence ID" value="KAF5898886.1"/>
    <property type="molecule type" value="Genomic_DNA"/>
</dbReference>
<keyword evidence="2" id="KW-1185">Reference proteome</keyword>
<gene>
    <name evidence="1" type="ORF">DAT39_011378</name>
</gene>
<protein>
    <submittedName>
        <fullName evidence="1">Rho guanine nucleotide exchange factor 2-like isoform X1</fullName>
    </submittedName>
</protein>
<dbReference type="OrthoDB" id="8956856at2759"/>
<evidence type="ECO:0000313" key="2">
    <source>
        <dbReference type="Proteomes" id="UP000727407"/>
    </source>
</evidence>